<feature type="region of interest" description="Disordered" evidence="1">
    <location>
        <begin position="772"/>
        <end position="801"/>
    </location>
</feature>
<feature type="transmembrane region" description="Helical" evidence="2">
    <location>
        <begin position="145"/>
        <end position="164"/>
    </location>
</feature>
<evidence type="ECO:0000313" key="3">
    <source>
        <dbReference type="EMBL" id="KAG2447289.1"/>
    </source>
</evidence>
<keyword evidence="2" id="KW-0472">Membrane</keyword>
<evidence type="ECO:0000256" key="1">
    <source>
        <dbReference type="SAM" id="MobiDB-lite"/>
    </source>
</evidence>
<dbReference type="Pfam" id="PF05990">
    <property type="entry name" value="DUF900"/>
    <property type="match status" value="1"/>
</dbReference>
<feature type="compositionally biased region" description="Polar residues" evidence="1">
    <location>
        <begin position="1622"/>
        <end position="1633"/>
    </location>
</feature>
<dbReference type="PANTHER" id="PTHR36513:SF1">
    <property type="entry name" value="TRANSMEMBRANE PROTEIN"/>
    <property type="match status" value="1"/>
</dbReference>
<feature type="compositionally biased region" description="Low complexity" evidence="1">
    <location>
        <begin position="1139"/>
        <end position="1159"/>
    </location>
</feature>
<feature type="compositionally biased region" description="Pro residues" evidence="1">
    <location>
        <begin position="1528"/>
        <end position="1545"/>
    </location>
</feature>
<reference evidence="3" key="1">
    <citation type="journal article" date="2020" name="bioRxiv">
        <title>Comparative genomics of Chlamydomonas.</title>
        <authorList>
            <person name="Craig R.J."/>
            <person name="Hasan A.R."/>
            <person name="Ness R.W."/>
            <person name="Keightley P.D."/>
        </authorList>
    </citation>
    <scope>NUCLEOTIDE SEQUENCE</scope>
    <source>
        <strain evidence="3">CCAP 11/173</strain>
    </source>
</reference>
<feature type="region of interest" description="Disordered" evidence="1">
    <location>
        <begin position="933"/>
        <end position="1160"/>
    </location>
</feature>
<dbReference type="EMBL" id="JAEHOD010000022">
    <property type="protein sequence ID" value="KAG2447289.1"/>
    <property type="molecule type" value="Genomic_DNA"/>
</dbReference>
<accession>A0A835WHE5</accession>
<keyword evidence="4" id="KW-1185">Reference proteome</keyword>
<keyword evidence="2" id="KW-1133">Transmembrane helix</keyword>
<evidence type="ECO:0000256" key="2">
    <source>
        <dbReference type="SAM" id="Phobius"/>
    </source>
</evidence>
<evidence type="ECO:0000313" key="4">
    <source>
        <dbReference type="Proteomes" id="UP000613740"/>
    </source>
</evidence>
<gene>
    <name evidence="3" type="ORF">HYH02_007619</name>
</gene>
<feature type="compositionally biased region" description="Low complexity" evidence="1">
    <location>
        <begin position="1488"/>
        <end position="1499"/>
    </location>
</feature>
<feature type="compositionally biased region" description="Low complexity" evidence="1">
    <location>
        <begin position="785"/>
        <end position="801"/>
    </location>
</feature>
<organism evidence="3 4">
    <name type="scientific">Chlamydomonas schloesseri</name>
    <dbReference type="NCBI Taxonomy" id="2026947"/>
    <lineage>
        <taxon>Eukaryota</taxon>
        <taxon>Viridiplantae</taxon>
        <taxon>Chlorophyta</taxon>
        <taxon>core chlorophytes</taxon>
        <taxon>Chlorophyceae</taxon>
        <taxon>CS clade</taxon>
        <taxon>Chlamydomonadales</taxon>
        <taxon>Chlamydomonadaceae</taxon>
        <taxon>Chlamydomonas</taxon>
    </lineage>
</organism>
<dbReference type="Proteomes" id="UP000613740">
    <property type="component" value="Unassembled WGS sequence"/>
</dbReference>
<name>A0A835WHE5_9CHLO</name>
<feature type="compositionally biased region" description="Gly residues" evidence="1">
    <location>
        <begin position="1054"/>
        <end position="1073"/>
    </location>
</feature>
<proteinExistence type="predicted"/>
<feature type="transmembrane region" description="Helical" evidence="2">
    <location>
        <begin position="68"/>
        <end position="86"/>
    </location>
</feature>
<protein>
    <submittedName>
        <fullName evidence="3">Uncharacterized protein</fullName>
    </submittedName>
</protein>
<feature type="compositionally biased region" description="Acidic residues" evidence="1">
    <location>
        <begin position="950"/>
        <end position="967"/>
    </location>
</feature>
<feature type="region of interest" description="Disordered" evidence="1">
    <location>
        <begin position="1191"/>
        <end position="1226"/>
    </location>
</feature>
<dbReference type="PANTHER" id="PTHR36513">
    <property type="entry name" value="ABC TRANSMEMBRANE TYPE-1 DOMAIN-CONTAINING PROTEIN"/>
    <property type="match status" value="1"/>
</dbReference>
<keyword evidence="2" id="KW-0812">Transmembrane</keyword>
<comment type="caution">
    <text evidence="3">The sequence shown here is derived from an EMBL/GenBank/DDBJ whole genome shotgun (WGS) entry which is preliminary data.</text>
</comment>
<feature type="compositionally biased region" description="Low complexity" evidence="1">
    <location>
        <begin position="988"/>
        <end position="1005"/>
    </location>
</feature>
<feature type="region of interest" description="Disordered" evidence="1">
    <location>
        <begin position="1455"/>
        <end position="1500"/>
    </location>
</feature>
<sequence>MTINGASTEMRTVVEEPAMGEGTARDAAAEEEEVAHMLNLSVVLPYMAYRKRVRYFTGEYRASNPYRMAFLVFVLLFLWSLQSFFLQRTDKEYNFGVILSLSYQMPEGEAVGGGAVALNVINYVLMVVCLVLVSAHVTTFESPFITTLGVVAMILFLVVLGRRLEYSHKHGDDPNFSSTDEATAYTLTQDVIMQAFVYLSLIHMLLSYLVRRVVPWLVRRNSVLACAGILDRRDLADAATAVSLIALPPGYSLSPERRLVACYLRYVEPWYLWWLPVVGRESITFVGEVDAAGNPSGYGEWRDTAWHGEHLTGFWHAGKPAGPFRSRETGSASSLVNLRVAYFRNRGEAIGRAACMPKLTPLQFGIVSCEVTTSGVWFKSLPRLRELLPPIDIAEGLEAEREAAQVEGRLPAAAGTAAAAAAGGTAATSAAGAGVRGSSRWARWLPWRARGKRGGASGKDVSGHGEAGDPQHCAVAMLGPELVAAAGGGAAAAAAAGEPAAAAAAGSGAHARPPWLLSQQTSEELYLDAKSSFFSPAAKHNARLRSVLATPSYAAAAAHLDALELAPGATGWGAVAFKRSSVGRSAAVDGGGAGTPKPLPRHSLRKAATSGLGEGPARAPRGRSVAVAMPASHEGPTAAGAGAGTGAAAAATAADAGGGPTCGNALAAKVPLSTTLAAIKQLQAQSVPHNNNGIYGVVEDLGHAANAVATATAAAAKGTAAVATAAAAALTLAPPATPPPPLAPMAALQAAEEALQAPTLINPGGCTTTAAADAGPAASGGGEGAAAEAAPAPDAAAGQGNAAGAGHAAAAVGSRAAAHAEYAARAGAPSAAADAAAAAGSQAARRVGGVVPPVTAHAAGWQGAAPRAHRLPRLVSMLMPLQPAPTTSVGAARRNNGRAAATTAAALIGLRTRHALASGGKAVAGLAAGALSTGHSSGAGTRQAPGDLGGADEDCVEEGDVFGEEQPADAGRPGHLASGGSRKDASHRSGVSSNRSSRGASRSSGMTRPLTVSTASAAAGFPGASDTPGSKASEGPVERRALASFIRTTKPVVPGGGSSRGALAGVGGNGEIAGGEASDGGRTSSGGAGSAEVGAQPSPAGVDDTATSTVAAASSSLPRPAAAAATLGTTAPPPPEPSQPATTPRGGSPSPGEPSLAPSDWRLANVLSPPELAGQVAVPLLPRPSLEHHAAGHLPGLGPLDPKALPPTLPTAADGAGRAGGGGSGGDLARPPEAFLFVHGLGVDLHKALRHYAQMMALLKFPPHISPMLFAWPSSVAVGYFFARYRAAERPETGLALASAVRALAADGFAGLHILVHSMGTRVLMNALPHLEAILAEEAQRAAGAAGGEHAGAAAGVTGLEGQGYADSAAAAAGGGGGGGGMKLLTVTICNPDYGLRPFVREMGFRLRAICPIVTIYGDTADGALGLSEVVNALARPVIRTRRWLRYMLGGSRNARRNRRATQMQSQVGQPRQGEQDKPGGQEDAEVEAAAATAAHGGADVSPDEVRIEMAAPAAAVQAIPAPPAAPVPPAPAPLPPPLPSPPPGGAAGGSSFWGNAAVGMPRSRTASLTHPSSPVAPAGSLRKSQLPRLRSLQRPALPTESVPAIGAVDGGGGGGDVAAATSSDESYASINSDSEDSYPHMLHGRSQRVQPDASAPRVALAPMAEAARAATAVAKTASARRGPDYDVEAAGHVGGQVNEQEHWHGDDNEEEDEEEKELAWWSERVVHYRRRLRKPLLYGWLEKSLGKRVYQIADPVTRVPLDIDVIDLSFLASNVNALRHTHFALNRELLDDLYDVVVLRRRARERMWRLEHVTGNVYSIAVCPYYISTKNL</sequence>
<dbReference type="InterPro" id="IPR010297">
    <property type="entry name" value="DUF900_hydrolase"/>
</dbReference>
<feature type="compositionally biased region" description="Low complexity" evidence="1">
    <location>
        <begin position="1102"/>
        <end position="1130"/>
    </location>
</feature>
<feature type="region of interest" description="Disordered" evidence="1">
    <location>
        <begin position="1528"/>
        <end position="1635"/>
    </location>
</feature>
<feature type="transmembrane region" description="Helical" evidence="2">
    <location>
        <begin position="110"/>
        <end position="133"/>
    </location>
</feature>
<feature type="compositionally biased region" description="Gly residues" evidence="1">
    <location>
        <begin position="1217"/>
        <end position="1226"/>
    </location>
</feature>
<dbReference type="OrthoDB" id="544381at2759"/>